<keyword evidence="4" id="KW-0521">NADP</keyword>
<evidence type="ECO:0000256" key="6">
    <source>
        <dbReference type="ARBA" id="ARBA00034528"/>
    </source>
</evidence>
<dbReference type="OrthoDB" id="9790219at2"/>
<feature type="region of interest" description="Disordered" evidence="8">
    <location>
        <begin position="423"/>
        <end position="448"/>
    </location>
</feature>
<dbReference type="InterPro" id="IPR036188">
    <property type="entry name" value="FAD/NAD-bd_sf"/>
</dbReference>
<keyword evidence="9" id="KW-0614">Plasmid</keyword>
<evidence type="ECO:0000256" key="4">
    <source>
        <dbReference type="ARBA" id="ARBA00022857"/>
    </source>
</evidence>
<evidence type="ECO:0000256" key="2">
    <source>
        <dbReference type="ARBA" id="ARBA00022630"/>
    </source>
</evidence>
<gene>
    <name evidence="9" type="primary">trkA</name>
    <name evidence="9" type="ORF">Maq22A_2p40500</name>
</gene>
<keyword evidence="5" id="KW-0560">Oxidoreductase</keyword>
<proteinExistence type="inferred from homology"/>
<dbReference type="AlphaFoldDB" id="A0A0C6FAX5"/>
<evidence type="ECO:0000256" key="3">
    <source>
        <dbReference type="ARBA" id="ARBA00022827"/>
    </source>
</evidence>
<dbReference type="GO" id="GO:0034899">
    <property type="term" value="F:trimethylamine monooxygenase activity"/>
    <property type="evidence" value="ECO:0007669"/>
    <property type="project" value="UniProtKB-EC"/>
</dbReference>
<dbReference type="GO" id="GO:0050660">
    <property type="term" value="F:flavin adenine dinucleotide binding"/>
    <property type="evidence" value="ECO:0007669"/>
    <property type="project" value="InterPro"/>
</dbReference>
<dbReference type="PANTHER" id="PTHR23023">
    <property type="entry name" value="DIMETHYLANILINE MONOOXYGENASE"/>
    <property type="match status" value="1"/>
</dbReference>
<keyword evidence="2" id="KW-0285">Flavoprotein</keyword>
<dbReference type="InterPro" id="IPR050346">
    <property type="entry name" value="FMO-like"/>
</dbReference>
<dbReference type="Proteomes" id="UP000061432">
    <property type="component" value="Plasmid pMaq22A_2p"/>
</dbReference>
<dbReference type="InterPro" id="IPR000960">
    <property type="entry name" value="Flavin_mOase"/>
</dbReference>
<dbReference type="PIRSF" id="PIRSF000332">
    <property type="entry name" value="FMO"/>
    <property type="match status" value="1"/>
</dbReference>
<dbReference type="GO" id="GO:0050661">
    <property type="term" value="F:NADP binding"/>
    <property type="evidence" value="ECO:0007669"/>
    <property type="project" value="InterPro"/>
</dbReference>
<geneLocation type="plasmid" evidence="9">
    <name>pMaq22A_2p</name>
</geneLocation>
<evidence type="ECO:0000256" key="5">
    <source>
        <dbReference type="ARBA" id="ARBA00023002"/>
    </source>
</evidence>
<evidence type="ECO:0000256" key="8">
    <source>
        <dbReference type="SAM" id="MobiDB-lite"/>
    </source>
</evidence>
<organism evidence="9">
    <name type="scientific">Methylobacterium aquaticum</name>
    <dbReference type="NCBI Taxonomy" id="270351"/>
    <lineage>
        <taxon>Bacteria</taxon>
        <taxon>Pseudomonadati</taxon>
        <taxon>Pseudomonadota</taxon>
        <taxon>Alphaproteobacteria</taxon>
        <taxon>Hyphomicrobiales</taxon>
        <taxon>Methylobacteriaceae</taxon>
        <taxon>Methylobacterium</taxon>
    </lineage>
</organism>
<dbReference type="EC" id="1.14.13.148" evidence="6"/>
<dbReference type="SUPFAM" id="SSF51905">
    <property type="entry name" value="FAD/NAD(P)-binding domain"/>
    <property type="match status" value="2"/>
</dbReference>
<dbReference type="InterPro" id="IPR020946">
    <property type="entry name" value="Flavin_mOase-like"/>
</dbReference>
<accession>A0A0C6FAX5</accession>
<dbReference type="PRINTS" id="PR00370">
    <property type="entry name" value="FMOXYGENASE"/>
</dbReference>
<dbReference type="KEGG" id="maqu:Maq22A_2p40500"/>
<evidence type="ECO:0000313" key="9">
    <source>
        <dbReference type="EMBL" id="BAQ49896.1"/>
    </source>
</evidence>
<feature type="compositionally biased region" description="Low complexity" evidence="8">
    <location>
        <begin position="436"/>
        <end position="448"/>
    </location>
</feature>
<protein>
    <recommendedName>
        <fullName evidence="7">Trimethylamine monooxygenase</fullName>
        <ecNumber evidence="6">1.14.13.148</ecNumber>
    </recommendedName>
</protein>
<evidence type="ECO:0000256" key="1">
    <source>
        <dbReference type="ARBA" id="ARBA00009183"/>
    </source>
</evidence>
<dbReference type="EMBL" id="AP014706">
    <property type="protein sequence ID" value="BAQ49896.1"/>
    <property type="molecule type" value="Genomic_DNA"/>
</dbReference>
<dbReference type="PATRIC" id="fig|270351.10.peg.7026"/>
<reference evidence="9" key="1">
    <citation type="journal article" date="2015" name="Genome Announc.">
        <title>Complete Genome Sequence of Methylobacterium aquaticum Strain 22A, Isolated from Racomitrium japonicum Moss.</title>
        <authorList>
            <person name="Tani A."/>
            <person name="Ogura Y."/>
            <person name="Hayashi T."/>
            <person name="Kimbara K."/>
        </authorList>
    </citation>
    <scope>NUCLEOTIDE SEQUENCE [LARGE SCALE GENOMIC DNA]</scope>
    <source>
        <strain evidence="9">MA-22A</strain>
        <plasmid evidence="9">pMaq22A_2p</plasmid>
    </source>
</reference>
<comment type="similarity">
    <text evidence="1">Belongs to the FMO family.</text>
</comment>
<dbReference type="Gene3D" id="3.50.50.60">
    <property type="entry name" value="FAD/NAD(P)-binding domain"/>
    <property type="match status" value="1"/>
</dbReference>
<name>A0A0C6FAX5_9HYPH</name>
<evidence type="ECO:0000256" key="7">
    <source>
        <dbReference type="ARBA" id="ARBA00035159"/>
    </source>
</evidence>
<dbReference type="RefSeq" id="WP_060851015.1">
    <property type="nucleotide sequence ID" value="NZ_AP014706.1"/>
</dbReference>
<dbReference type="GO" id="GO:0004499">
    <property type="term" value="F:N,N-dimethylaniline monooxygenase activity"/>
    <property type="evidence" value="ECO:0007669"/>
    <property type="project" value="InterPro"/>
</dbReference>
<keyword evidence="3" id="KW-0274">FAD</keyword>
<dbReference type="Pfam" id="PF00743">
    <property type="entry name" value="FMO-like"/>
    <property type="match status" value="1"/>
</dbReference>
<sequence>MPRIAVIGAGAAGLCAAKHLVSRGCTVTIYEVGSRIGGLWVYENDNGLSPAYRSLHLNSENRVTAYRDFPFPDDAPLYPDHAQVAAYLEAYADRFALRPLIRFNARVTAVEPEDEGWRVGLADGSASRFDAVVVASGHQGTPKHPPFSKDFTGTYLHAHAYREPEPFRGKDVLVVGVGNSACDIAADICTVTASTTMAARSPVLFMPRMFLGVPTARVLARVEKPWMPWPLRRRIRELIARVAHGRMEQWGFVTPKTRTHPAGHHLLMAQFIWGRVAAKPGIATVSEREVTFTDGSTRRFDAMIAATGYDVDLPFLEPALSPMDGRHLALYRRVVPPGIRGLYFVGFFNVTGGGNIRMMDDQAEWVATLVAGEVDLPDRAAMEDDIRAEHARIAKLYPDSPRYGLELDPREYRAALAQERRRALKARARRAGAGGPVARAPGQSRPAH</sequence>